<dbReference type="RefSeq" id="WP_261493779.1">
    <property type="nucleotide sequence ID" value="NZ_JAOCQF010000001.1"/>
</dbReference>
<dbReference type="Gene3D" id="6.10.250.730">
    <property type="match status" value="1"/>
</dbReference>
<evidence type="ECO:0000313" key="2">
    <source>
        <dbReference type="Proteomes" id="UP001205601"/>
    </source>
</evidence>
<comment type="caution">
    <text evidence="1">The sequence shown here is derived from an EMBL/GenBank/DDBJ whole genome shotgun (WGS) entry which is preliminary data.</text>
</comment>
<sequence>MIEINWGHPLNFVVSSDGTLQSFSTVEQVRYWLRNRWPIADDARQTALSRIQDAMDCICSVGTARRAFIAAARSAGFVHETLIADAQLQPTS</sequence>
<keyword evidence="2" id="KW-1185">Reference proteome</keyword>
<dbReference type="Proteomes" id="UP001205601">
    <property type="component" value="Unassembled WGS sequence"/>
</dbReference>
<proteinExistence type="predicted"/>
<dbReference type="EMBL" id="JAOCQF010000001">
    <property type="protein sequence ID" value="MCT8328345.1"/>
    <property type="molecule type" value="Genomic_DNA"/>
</dbReference>
<gene>
    <name evidence="1" type="ORF">N5I32_02340</name>
</gene>
<evidence type="ECO:0000313" key="1">
    <source>
        <dbReference type="EMBL" id="MCT8328345.1"/>
    </source>
</evidence>
<protein>
    <submittedName>
        <fullName evidence="1">DUF982 domain-containing protein</fullName>
    </submittedName>
</protein>
<name>A0ABT2NHF3_9RHOB</name>
<accession>A0ABT2NHF3</accession>
<reference evidence="2" key="1">
    <citation type="submission" date="2023-07" db="EMBL/GenBank/DDBJ databases">
        <title>Defluviimonas sediminis sp. nov., isolated from mangrove sediment.</title>
        <authorList>
            <person name="Liu L."/>
            <person name="Li J."/>
            <person name="Huang Y."/>
            <person name="Pan J."/>
            <person name="Li M."/>
        </authorList>
    </citation>
    <scope>NUCLEOTIDE SEQUENCE [LARGE SCALE GENOMIC DNA]</scope>
    <source>
        <strain evidence="2">FT324</strain>
    </source>
</reference>
<dbReference type="Pfam" id="PF06169">
    <property type="entry name" value="DUF982"/>
    <property type="match status" value="1"/>
</dbReference>
<organism evidence="1 2">
    <name type="scientific">Albidovulum sediminis</name>
    <dbReference type="NCBI Taxonomy" id="3066345"/>
    <lineage>
        <taxon>Bacteria</taxon>
        <taxon>Pseudomonadati</taxon>
        <taxon>Pseudomonadota</taxon>
        <taxon>Alphaproteobacteria</taxon>
        <taxon>Rhodobacterales</taxon>
        <taxon>Paracoccaceae</taxon>
        <taxon>Albidovulum</taxon>
    </lineage>
</organism>
<dbReference type="InterPro" id="IPR010385">
    <property type="entry name" value="DUF982"/>
</dbReference>